<evidence type="ECO:0000313" key="2">
    <source>
        <dbReference type="Proteomes" id="UP000299102"/>
    </source>
</evidence>
<organism evidence="1 2">
    <name type="scientific">Eumeta variegata</name>
    <name type="common">Bagworm moth</name>
    <name type="synonym">Eumeta japonica</name>
    <dbReference type="NCBI Taxonomy" id="151549"/>
    <lineage>
        <taxon>Eukaryota</taxon>
        <taxon>Metazoa</taxon>
        <taxon>Ecdysozoa</taxon>
        <taxon>Arthropoda</taxon>
        <taxon>Hexapoda</taxon>
        <taxon>Insecta</taxon>
        <taxon>Pterygota</taxon>
        <taxon>Neoptera</taxon>
        <taxon>Endopterygota</taxon>
        <taxon>Lepidoptera</taxon>
        <taxon>Glossata</taxon>
        <taxon>Ditrysia</taxon>
        <taxon>Tineoidea</taxon>
        <taxon>Psychidae</taxon>
        <taxon>Oiketicinae</taxon>
        <taxon>Eumeta</taxon>
    </lineage>
</organism>
<dbReference type="AlphaFoldDB" id="A0A4C1SY92"/>
<dbReference type="EMBL" id="BGZK01008081">
    <property type="protein sequence ID" value="GBP06926.1"/>
    <property type="molecule type" value="Genomic_DNA"/>
</dbReference>
<evidence type="ECO:0000313" key="1">
    <source>
        <dbReference type="EMBL" id="GBP06926.1"/>
    </source>
</evidence>
<name>A0A4C1SY92_EUMVA</name>
<accession>A0A4C1SY92</accession>
<proteinExistence type="predicted"/>
<dbReference type="Proteomes" id="UP000299102">
    <property type="component" value="Unassembled WGS sequence"/>
</dbReference>
<gene>
    <name evidence="1" type="ORF">EVAR_71892_1</name>
</gene>
<protein>
    <submittedName>
        <fullName evidence="1">Uncharacterized protein</fullName>
    </submittedName>
</protein>
<sequence length="84" mass="9117">MRVRCADAAVLEESEVAVASAVQALRDREAVSLPASECGGTQYEVVRSDVLGHLSGEGELERGERVVRVVRVVESILRRHPSMS</sequence>
<keyword evidence="2" id="KW-1185">Reference proteome</keyword>
<reference evidence="1 2" key="1">
    <citation type="journal article" date="2019" name="Commun. Biol.">
        <title>The bagworm genome reveals a unique fibroin gene that provides high tensile strength.</title>
        <authorList>
            <person name="Kono N."/>
            <person name="Nakamura H."/>
            <person name="Ohtoshi R."/>
            <person name="Tomita M."/>
            <person name="Numata K."/>
            <person name="Arakawa K."/>
        </authorList>
    </citation>
    <scope>NUCLEOTIDE SEQUENCE [LARGE SCALE GENOMIC DNA]</scope>
</reference>
<comment type="caution">
    <text evidence="1">The sequence shown here is derived from an EMBL/GenBank/DDBJ whole genome shotgun (WGS) entry which is preliminary data.</text>
</comment>